<feature type="transmembrane region" description="Helical" evidence="7">
    <location>
        <begin position="75"/>
        <end position="104"/>
    </location>
</feature>
<dbReference type="PROSITE" id="PS50928">
    <property type="entry name" value="ABC_TM1"/>
    <property type="match status" value="1"/>
</dbReference>
<keyword evidence="2 7" id="KW-0813">Transport</keyword>
<keyword evidence="3" id="KW-1003">Cell membrane</keyword>
<keyword evidence="4 7" id="KW-0812">Transmembrane</keyword>
<dbReference type="Pfam" id="PF00528">
    <property type="entry name" value="BPD_transp_1"/>
    <property type="match status" value="1"/>
</dbReference>
<comment type="similarity">
    <text evidence="7">Belongs to the binding-protein-dependent transport system permease family.</text>
</comment>
<protein>
    <submittedName>
        <fullName evidence="9">Glycerol-3-phosphate ABC transporter, permease protein UgpE</fullName>
    </submittedName>
</protein>
<evidence type="ECO:0000259" key="8">
    <source>
        <dbReference type="PROSITE" id="PS50928"/>
    </source>
</evidence>
<dbReference type="AlphaFoldDB" id="A0A6J4UG88"/>
<organism evidence="9">
    <name type="scientific">uncultured Thermomicrobiales bacterium</name>
    <dbReference type="NCBI Taxonomy" id="1645740"/>
    <lineage>
        <taxon>Bacteria</taxon>
        <taxon>Pseudomonadati</taxon>
        <taxon>Thermomicrobiota</taxon>
        <taxon>Thermomicrobia</taxon>
        <taxon>Thermomicrobiales</taxon>
        <taxon>environmental samples</taxon>
    </lineage>
</organism>
<dbReference type="GO" id="GO:0005886">
    <property type="term" value="C:plasma membrane"/>
    <property type="evidence" value="ECO:0007669"/>
    <property type="project" value="UniProtKB-SubCell"/>
</dbReference>
<dbReference type="InterPro" id="IPR035906">
    <property type="entry name" value="MetI-like_sf"/>
</dbReference>
<keyword evidence="5 7" id="KW-1133">Transmembrane helix</keyword>
<evidence type="ECO:0000256" key="1">
    <source>
        <dbReference type="ARBA" id="ARBA00004651"/>
    </source>
</evidence>
<evidence type="ECO:0000256" key="3">
    <source>
        <dbReference type="ARBA" id="ARBA00022475"/>
    </source>
</evidence>
<feature type="transmembrane region" description="Helical" evidence="7">
    <location>
        <begin position="111"/>
        <end position="133"/>
    </location>
</feature>
<feature type="domain" description="ABC transmembrane type-1" evidence="8">
    <location>
        <begin position="76"/>
        <end position="275"/>
    </location>
</feature>
<feature type="transmembrane region" description="Helical" evidence="7">
    <location>
        <begin position="254"/>
        <end position="275"/>
    </location>
</feature>
<gene>
    <name evidence="9" type="ORF">AVDCRST_MAG43-872</name>
</gene>
<dbReference type="SUPFAM" id="SSF161098">
    <property type="entry name" value="MetI-like"/>
    <property type="match status" value="1"/>
</dbReference>
<dbReference type="CDD" id="cd06261">
    <property type="entry name" value="TM_PBP2"/>
    <property type="match status" value="1"/>
</dbReference>
<feature type="transmembrane region" description="Helical" evidence="7">
    <location>
        <begin position="195"/>
        <end position="217"/>
    </location>
</feature>
<dbReference type="Gene3D" id="1.10.3720.10">
    <property type="entry name" value="MetI-like"/>
    <property type="match status" value="1"/>
</dbReference>
<dbReference type="InterPro" id="IPR000515">
    <property type="entry name" value="MetI-like"/>
</dbReference>
<sequence length="290" mass="32215">MASLSMTQQKNVSRIASYVGLGLIVLVIGLPMFWMLSGSLKTLREIYTFPPDWIPENPQWQNYREAWNTVPFGRFYINSLIITIAGSALQIVNGTLCAYAFAFLKFPFKNVLFLIVLAALMVPGEVTILPNFLFFGNTVRDWFGLEGNWINTYQAVVLPGGATAFGTFLMRQGFMGLPRDVLDAAKVDGAGHLRTMFGIVLPMAKPIVITFALISVVNKWNDYLWPLVVTRTLEMRPITVGVRLLYDAEGNNNWGVIMAGTTFVVLPLIVVYIFAQRFIIDGLTAGATKG</sequence>
<evidence type="ECO:0000256" key="5">
    <source>
        <dbReference type="ARBA" id="ARBA00022989"/>
    </source>
</evidence>
<dbReference type="PANTHER" id="PTHR43744">
    <property type="entry name" value="ABC TRANSPORTER PERMEASE PROTEIN MG189-RELATED-RELATED"/>
    <property type="match status" value="1"/>
</dbReference>
<evidence type="ECO:0000256" key="2">
    <source>
        <dbReference type="ARBA" id="ARBA00022448"/>
    </source>
</evidence>
<dbReference type="GO" id="GO:0055085">
    <property type="term" value="P:transmembrane transport"/>
    <property type="evidence" value="ECO:0007669"/>
    <property type="project" value="InterPro"/>
</dbReference>
<dbReference type="EMBL" id="CADCWI010000043">
    <property type="protein sequence ID" value="CAA9548804.1"/>
    <property type="molecule type" value="Genomic_DNA"/>
</dbReference>
<proteinExistence type="inferred from homology"/>
<evidence type="ECO:0000256" key="6">
    <source>
        <dbReference type="ARBA" id="ARBA00023136"/>
    </source>
</evidence>
<accession>A0A6J4UG88</accession>
<comment type="subcellular location">
    <subcellularLocation>
        <location evidence="1 7">Cell membrane</location>
        <topology evidence="1 7">Multi-pass membrane protein</topology>
    </subcellularLocation>
</comment>
<keyword evidence="6 7" id="KW-0472">Membrane</keyword>
<name>A0A6J4UG88_9BACT</name>
<dbReference type="PANTHER" id="PTHR43744:SF13">
    <property type="entry name" value="SN-GLYCEROL-3-PHOSPHATE TRANSPORT INTEGRAL MEMBRANE PROTEIN ABC TRANSPORTER UGPE-RELATED"/>
    <property type="match status" value="1"/>
</dbReference>
<evidence type="ECO:0000313" key="9">
    <source>
        <dbReference type="EMBL" id="CAA9548804.1"/>
    </source>
</evidence>
<evidence type="ECO:0000256" key="4">
    <source>
        <dbReference type="ARBA" id="ARBA00022692"/>
    </source>
</evidence>
<evidence type="ECO:0000256" key="7">
    <source>
        <dbReference type="RuleBase" id="RU363032"/>
    </source>
</evidence>
<reference evidence="9" key="1">
    <citation type="submission" date="2020-02" db="EMBL/GenBank/DDBJ databases">
        <authorList>
            <person name="Meier V. D."/>
        </authorList>
    </citation>
    <scope>NUCLEOTIDE SEQUENCE</scope>
    <source>
        <strain evidence="9">AVDCRST_MAG43</strain>
    </source>
</reference>
<feature type="transmembrane region" description="Helical" evidence="7">
    <location>
        <begin position="12"/>
        <end position="34"/>
    </location>
</feature>
<feature type="transmembrane region" description="Helical" evidence="7">
    <location>
        <begin position="153"/>
        <end position="174"/>
    </location>
</feature>